<keyword evidence="7" id="KW-1185">Reference proteome</keyword>
<dbReference type="InterPro" id="IPR033132">
    <property type="entry name" value="GH_1_N_CS"/>
</dbReference>
<dbReference type="AlphaFoldDB" id="A0A2M8R085"/>
<evidence type="ECO:0000256" key="4">
    <source>
        <dbReference type="RuleBase" id="RU003690"/>
    </source>
</evidence>
<dbReference type="GO" id="GO:0005829">
    <property type="term" value="C:cytosol"/>
    <property type="evidence" value="ECO:0007669"/>
    <property type="project" value="TreeGrafter"/>
</dbReference>
<evidence type="ECO:0000256" key="2">
    <source>
        <dbReference type="ARBA" id="ARBA00022801"/>
    </source>
</evidence>
<comment type="similarity">
    <text evidence="1 4">Belongs to the glycosyl hydrolase 1 family.</text>
</comment>
<feature type="region of interest" description="Disordered" evidence="5">
    <location>
        <begin position="117"/>
        <end position="136"/>
    </location>
</feature>
<reference evidence="6 7" key="1">
    <citation type="submission" date="2017-11" db="EMBL/GenBank/DDBJ databases">
        <title>Bradyrhizobium forestalis sp. nov., an efficient nitrogen-fixing bacterium isolated from nodules of forest legume species in the Amazon.</title>
        <authorList>
            <person name="Costa E.M."/>
            <person name="Guimaraes A."/>
            <person name="Carvalho T.S."/>
            <person name="Rodrigues T.L."/>
            <person name="Ribeiro P.R.A."/>
            <person name="Lebbe L."/>
            <person name="Willems A."/>
            <person name="Moreira F.M.S."/>
        </authorList>
    </citation>
    <scope>NUCLEOTIDE SEQUENCE [LARGE SCALE GENOMIC DNA]</scope>
    <source>
        <strain evidence="6 7">INPA54B</strain>
    </source>
</reference>
<name>A0A2M8R085_9BRAD</name>
<dbReference type="PANTHER" id="PTHR10353:SF36">
    <property type="entry name" value="LP05116P"/>
    <property type="match status" value="1"/>
</dbReference>
<feature type="compositionally biased region" description="Basic and acidic residues" evidence="5">
    <location>
        <begin position="119"/>
        <end position="129"/>
    </location>
</feature>
<sequence length="136" mass="14944">MTTRHGAATSLQTRVPAPNSFVWGVSTSSFQIEGASHVDGRGDSIWDSHCRQKGRIKNGTAADNKPDDAGRVQDAARIAYLDAYTRAMQEAIRAGADVKGYFVWSLLDNFEWASGYSQRDGKSRRDGRAHGLQLSR</sequence>
<protein>
    <recommendedName>
        <fullName evidence="8">Glycosyl hydrolase family protein</fullName>
    </recommendedName>
</protein>
<dbReference type="InterPro" id="IPR001360">
    <property type="entry name" value="Glyco_hydro_1"/>
</dbReference>
<dbReference type="Proteomes" id="UP000231194">
    <property type="component" value="Unassembled WGS sequence"/>
</dbReference>
<evidence type="ECO:0000256" key="1">
    <source>
        <dbReference type="ARBA" id="ARBA00010838"/>
    </source>
</evidence>
<proteinExistence type="inferred from homology"/>
<dbReference type="EMBL" id="PGVG01000040">
    <property type="protein sequence ID" value="PJG51229.1"/>
    <property type="molecule type" value="Genomic_DNA"/>
</dbReference>
<comment type="caution">
    <text evidence="6">The sequence shown here is derived from an EMBL/GenBank/DDBJ whole genome shotgun (WGS) entry which is preliminary data.</text>
</comment>
<dbReference type="SUPFAM" id="SSF51445">
    <property type="entry name" value="(Trans)glycosidases"/>
    <property type="match status" value="2"/>
</dbReference>
<dbReference type="GO" id="GO:0008422">
    <property type="term" value="F:beta-glucosidase activity"/>
    <property type="evidence" value="ECO:0007669"/>
    <property type="project" value="TreeGrafter"/>
</dbReference>
<dbReference type="InterPro" id="IPR017853">
    <property type="entry name" value="GH"/>
</dbReference>
<evidence type="ECO:0000256" key="5">
    <source>
        <dbReference type="SAM" id="MobiDB-lite"/>
    </source>
</evidence>
<dbReference type="PRINTS" id="PR00131">
    <property type="entry name" value="GLHYDRLASE1"/>
</dbReference>
<dbReference type="Pfam" id="PF00232">
    <property type="entry name" value="Glyco_hydro_1"/>
    <property type="match status" value="1"/>
</dbReference>
<dbReference type="Gene3D" id="3.20.20.80">
    <property type="entry name" value="Glycosidases"/>
    <property type="match status" value="2"/>
</dbReference>
<dbReference type="PROSITE" id="PS00653">
    <property type="entry name" value="GLYCOSYL_HYDROL_F1_2"/>
    <property type="match status" value="1"/>
</dbReference>
<keyword evidence="2" id="KW-0378">Hydrolase</keyword>
<accession>A0A2M8R085</accession>
<keyword evidence="3" id="KW-0326">Glycosidase</keyword>
<evidence type="ECO:0008006" key="8">
    <source>
        <dbReference type="Google" id="ProtNLM"/>
    </source>
</evidence>
<gene>
    <name evidence="6" type="ORF">CVM73_31925</name>
</gene>
<evidence type="ECO:0000256" key="3">
    <source>
        <dbReference type="ARBA" id="ARBA00023295"/>
    </source>
</evidence>
<dbReference type="PANTHER" id="PTHR10353">
    <property type="entry name" value="GLYCOSYL HYDROLASE"/>
    <property type="match status" value="1"/>
</dbReference>
<dbReference type="GO" id="GO:0016052">
    <property type="term" value="P:carbohydrate catabolic process"/>
    <property type="evidence" value="ECO:0007669"/>
    <property type="project" value="TreeGrafter"/>
</dbReference>
<evidence type="ECO:0000313" key="6">
    <source>
        <dbReference type="EMBL" id="PJG51229.1"/>
    </source>
</evidence>
<organism evidence="6 7">
    <name type="scientific">Bradyrhizobium forestalis</name>
    <dbReference type="NCBI Taxonomy" id="1419263"/>
    <lineage>
        <taxon>Bacteria</taxon>
        <taxon>Pseudomonadati</taxon>
        <taxon>Pseudomonadota</taxon>
        <taxon>Alphaproteobacteria</taxon>
        <taxon>Hyphomicrobiales</taxon>
        <taxon>Nitrobacteraceae</taxon>
        <taxon>Bradyrhizobium</taxon>
    </lineage>
</organism>
<dbReference type="OrthoDB" id="9765195at2"/>
<evidence type="ECO:0000313" key="7">
    <source>
        <dbReference type="Proteomes" id="UP000231194"/>
    </source>
</evidence>